<sequence>MIAILFADKTAAFVDLLSHTVKRFPGESDIIAIAWSPRGEQLVCSRHSAFLDLCNVNCFLESPSSSFTNLKDINFTTVREVKKIVWVTCDLLLVFYHGKNESTIQTAYIVRKTSNWDLEFTEIPDVVSSGAGSSARLYIATIRDFGEEIPNMAIIANSSDFEIIAIGQEKDGKWQRWDNDEAMTISLPLSHDMQANTYPIGMAIDFSSTNGPEGSSTPMPVLYWLSNEGRIGAYYCCQRNMIERGEKYVGMVEAVNPKTALPVSKAEQTSNTVQPLREAESSGILSAAQPAANDASSDHVKVASFATLNFSLPVKSETTIMPSLSSTPDTPSNKSISGNVEWEITAKPPAISGTAKTISTLGDNNKQKQSAVTAAPLPSNTGSLSDKTKPANQAVATQAGSSKPDKSPFTSFNKDANAQVKETTEKMEPEGRDVSSLLSSGVSSKPAESSEKQTLDLDVLTSPSSQTRQSVTTANIAMYDPLSTQRSCENTVKENDNTKAQVSTAETCFASAAKELPSVSTFSSTSKATEGFEAKTTSVSYPAKNAANLTSTSTSSGISGQTVSSKPTATPVKTIDPSQTMFSTLQPTRVQHPPASVFGRTQTPFSTLSSSPSTTARSFTSILGQTGTKPASTSTSTIPQGQTTLASLPAITPIPISVSSTPGQTSFATVPPVNSSARLASTTAQGKQTLQSFISLSTSNATHGQKSTTTTTATTPAITSLPTLSAGNTIPSPLSLPPRIGTSSSTITQGQTSATISLLQPTVKPPWGVTLGQTTPAAKLTTSPSSLTITGQSTILPLSSVNANIPASSTYIPGGNTISSYSSAKLTAAPLSSVFQGQTSFASPTSAVSAAIPALKVSPEQSTLSTLPSTDSPVAPSTIPASRPISNSSFTKPIKAPASITLQGQASYAAVATTVSTASGTISQNQNVVSAYTFATPTSTPGSTMPLGGAASTVVPQTVPTVAPSSAIVQGRPPFAMPFIFPLKSSTGGSINTISNPIQQKDAELVSSEKEEEKSRKVEKIAELMESVYAEVNQALDELEITGQELTKLLQEQETLSCNDILECANAQKLGNIEELMHYTFRLADEVKQMQMGGTLTEAVDFIWHESYDLINKHNAIGAVLNEKYEENRMQILTAGKTMDDELLQAFLIDARAQAYGDMISDLEIKVGNLEKQVQWRQQKMKALDSGANLSFPLLRTILRDIEKEIVTKNVEIRYLEEDLAGLQLMKAKAKAARSPNRIAFEYPENKRSKCCQQPMQFPRTLEKPSFT</sequence>
<keyword evidence="1" id="KW-0175">Coiled coil</keyword>
<feature type="compositionally biased region" description="Polar residues" evidence="2">
    <location>
        <begin position="355"/>
        <end position="401"/>
    </location>
</feature>
<accession>A0A8H7BHD2</accession>
<dbReference type="AlphaFoldDB" id="A0A8H7BHD2"/>
<feature type="compositionally biased region" description="Basic and acidic residues" evidence="2">
    <location>
        <begin position="422"/>
        <end position="433"/>
    </location>
</feature>
<evidence type="ECO:0000313" key="3">
    <source>
        <dbReference type="EMBL" id="KAF7722374.1"/>
    </source>
</evidence>
<evidence type="ECO:0000256" key="2">
    <source>
        <dbReference type="SAM" id="MobiDB-lite"/>
    </source>
</evidence>
<feature type="compositionally biased region" description="Low complexity" evidence="2">
    <location>
        <begin position="550"/>
        <end position="565"/>
    </location>
</feature>
<feature type="compositionally biased region" description="Low complexity" evidence="2">
    <location>
        <begin position="863"/>
        <end position="873"/>
    </location>
</feature>
<dbReference type="InterPro" id="IPR015943">
    <property type="entry name" value="WD40/YVTN_repeat-like_dom_sf"/>
</dbReference>
<organism evidence="3 4">
    <name type="scientific">Apophysomyces ossiformis</name>
    <dbReference type="NCBI Taxonomy" id="679940"/>
    <lineage>
        <taxon>Eukaryota</taxon>
        <taxon>Fungi</taxon>
        <taxon>Fungi incertae sedis</taxon>
        <taxon>Mucoromycota</taxon>
        <taxon>Mucoromycotina</taxon>
        <taxon>Mucoromycetes</taxon>
        <taxon>Mucorales</taxon>
        <taxon>Mucorineae</taxon>
        <taxon>Mucoraceae</taxon>
        <taxon>Apophysomyces</taxon>
    </lineage>
</organism>
<gene>
    <name evidence="3" type="ORF">EC973_003184</name>
</gene>
<dbReference type="EMBL" id="JABAYA010000198">
    <property type="protein sequence ID" value="KAF7722374.1"/>
    <property type="molecule type" value="Genomic_DNA"/>
</dbReference>
<evidence type="ECO:0000256" key="1">
    <source>
        <dbReference type="SAM" id="Coils"/>
    </source>
</evidence>
<feature type="compositionally biased region" description="Low complexity" evidence="2">
    <location>
        <begin position="434"/>
        <end position="444"/>
    </location>
</feature>
<feature type="region of interest" description="Disordered" evidence="2">
    <location>
        <begin position="355"/>
        <end position="468"/>
    </location>
</feature>
<proteinExistence type="predicted"/>
<protein>
    <submittedName>
        <fullName evidence="3">Uncharacterized protein</fullName>
    </submittedName>
</protein>
<dbReference type="OrthoDB" id="248320at2759"/>
<comment type="caution">
    <text evidence="3">The sequence shown here is derived from an EMBL/GenBank/DDBJ whole genome shotgun (WGS) entry which is preliminary data.</text>
</comment>
<dbReference type="Gene3D" id="2.130.10.10">
    <property type="entry name" value="YVTN repeat-like/Quinoprotein amine dehydrogenase"/>
    <property type="match status" value="1"/>
</dbReference>
<feature type="region of interest" description="Disordered" evidence="2">
    <location>
        <begin position="549"/>
        <end position="575"/>
    </location>
</feature>
<dbReference type="Proteomes" id="UP000605846">
    <property type="component" value="Unassembled WGS sequence"/>
</dbReference>
<name>A0A8H7BHD2_9FUNG</name>
<keyword evidence="4" id="KW-1185">Reference proteome</keyword>
<evidence type="ECO:0000313" key="4">
    <source>
        <dbReference type="Proteomes" id="UP000605846"/>
    </source>
</evidence>
<reference evidence="3" key="1">
    <citation type="submission" date="2020-01" db="EMBL/GenBank/DDBJ databases">
        <title>Genome Sequencing of Three Apophysomyces-Like Fungal Strains Confirms a Novel Fungal Genus in the Mucoromycota with divergent Burkholderia-like Endosymbiotic Bacteria.</title>
        <authorList>
            <person name="Stajich J.E."/>
            <person name="Macias A.M."/>
            <person name="Carter-House D."/>
            <person name="Lovett B."/>
            <person name="Kasson L.R."/>
            <person name="Berry K."/>
            <person name="Grigoriev I."/>
            <person name="Chang Y."/>
            <person name="Spatafora J."/>
            <person name="Kasson M.T."/>
        </authorList>
    </citation>
    <scope>NUCLEOTIDE SEQUENCE</scope>
    <source>
        <strain evidence="3">NRRL A-21654</strain>
    </source>
</reference>
<feature type="coiled-coil region" evidence="1">
    <location>
        <begin position="1022"/>
        <end position="1056"/>
    </location>
</feature>
<dbReference type="SUPFAM" id="SSF117289">
    <property type="entry name" value="Nucleoporin domain"/>
    <property type="match status" value="1"/>
</dbReference>
<feature type="region of interest" description="Disordered" evidence="2">
    <location>
        <begin position="863"/>
        <end position="883"/>
    </location>
</feature>